<accession>F6ESP4</accession>
<name>F6ESP4_HOYSD</name>
<dbReference type="EMBL" id="CP002788">
    <property type="protein sequence ID" value="AEF43165.1"/>
    <property type="molecule type" value="Genomic_DNA"/>
</dbReference>
<reference evidence="1 2" key="1">
    <citation type="journal article" date="2011" name="J. Bacteriol.">
        <title>Complete genome sequence of Amycolicicoccus subflavus DQS3-9A1T, an actinomycete isolated from crude oil-polluted soil.</title>
        <authorList>
            <person name="Cai M."/>
            <person name="Chen W.M."/>
            <person name="Nie Y."/>
            <person name="Chi C.Q."/>
            <person name="Wang Y.N."/>
            <person name="Tang Y.Q."/>
            <person name="Li G.Y."/>
            <person name="Wu X.L."/>
        </authorList>
    </citation>
    <scope>NUCLEOTIDE SEQUENCE [LARGE SCALE GENOMIC DNA]</scope>
    <source>
        <strain evidence="2">DSM 45089 / DQS3-9A1</strain>
        <plasmid evidence="1 2">pAS9A-2</plasmid>
    </source>
</reference>
<dbReference type="Proteomes" id="UP000009235">
    <property type="component" value="Plasmid pAS9A-2"/>
</dbReference>
<dbReference type="AlphaFoldDB" id="F6ESP4"/>
<dbReference type="HOGENOM" id="CLU_3211584_0_0_11"/>
<dbReference type="KEGG" id="asd:AS9A_P20121"/>
<sequence>MSDLAHVSTETGLKLDGVRIDLQEEQQLMIVGVEATHRKFLTRR</sequence>
<protein>
    <submittedName>
        <fullName evidence="1">Uncharacterized protein</fullName>
    </submittedName>
</protein>
<keyword evidence="2" id="KW-1185">Reference proteome</keyword>
<evidence type="ECO:0000313" key="2">
    <source>
        <dbReference type="Proteomes" id="UP000009235"/>
    </source>
</evidence>
<gene>
    <name evidence="1" type="ordered locus">AS9A_P20121</name>
</gene>
<evidence type="ECO:0000313" key="1">
    <source>
        <dbReference type="EMBL" id="AEF43165.1"/>
    </source>
</evidence>
<keyword evidence="1" id="KW-0614">Plasmid</keyword>
<organism evidence="1 2">
    <name type="scientific">Hoyosella subflava (strain DSM 45089 / JCM 17490 / NBRC 109087 / DQS3-9A1)</name>
    <name type="common">Amycolicicoccus subflavus</name>
    <dbReference type="NCBI Taxonomy" id="443218"/>
    <lineage>
        <taxon>Bacteria</taxon>
        <taxon>Bacillati</taxon>
        <taxon>Actinomycetota</taxon>
        <taxon>Actinomycetes</taxon>
        <taxon>Mycobacteriales</taxon>
        <taxon>Hoyosellaceae</taxon>
        <taxon>Hoyosella</taxon>
    </lineage>
</organism>
<proteinExistence type="predicted"/>
<geneLocation type="plasmid" evidence="1 2">
    <name>pAS9A-2</name>
</geneLocation>